<feature type="region of interest" description="Disordered" evidence="1">
    <location>
        <begin position="611"/>
        <end position="653"/>
    </location>
</feature>
<evidence type="ECO:0000313" key="2">
    <source>
        <dbReference type="EMBL" id="CAG7833443.1"/>
    </source>
</evidence>
<feature type="compositionally biased region" description="Basic and acidic residues" evidence="1">
    <location>
        <begin position="714"/>
        <end position="725"/>
    </location>
</feature>
<feature type="region of interest" description="Disordered" evidence="1">
    <location>
        <begin position="543"/>
        <end position="579"/>
    </location>
</feature>
<feature type="compositionally biased region" description="Polar residues" evidence="1">
    <location>
        <begin position="110"/>
        <end position="119"/>
    </location>
</feature>
<feature type="compositionally biased region" description="Low complexity" evidence="1">
    <location>
        <begin position="434"/>
        <end position="452"/>
    </location>
</feature>
<feature type="region of interest" description="Disordered" evidence="1">
    <location>
        <begin position="397"/>
        <end position="459"/>
    </location>
</feature>
<evidence type="ECO:0000313" key="3">
    <source>
        <dbReference type="Proteomes" id="UP000708208"/>
    </source>
</evidence>
<accession>A0A8J2PJW7</accession>
<gene>
    <name evidence="2" type="ORF">AFUS01_LOCUS43065</name>
</gene>
<feature type="compositionally biased region" description="Polar residues" evidence="1">
    <location>
        <begin position="397"/>
        <end position="414"/>
    </location>
</feature>
<feature type="compositionally biased region" description="Low complexity" evidence="1">
    <location>
        <begin position="89"/>
        <end position="102"/>
    </location>
</feature>
<name>A0A8J2PJW7_9HEXA</name>
<sequence>MADMGFDFSTEQVTLWPWQYHDYEPPGSVNHTDLYYCHPTNRCESCKVVSIIRWVHEGDLLGFVHPQLAQEVHDPKYMPTSSCSSKNASQSGSKTSFNSSSSERGRGDNSVLSESRSQPWGNCFSESASVSSILDMETLETDLETFDLGTTTQPVIPVSGQEKYNTRSSSRQCSYSEWYPAHARSYAFSSTSAHTSLSLGMQSNLQQYPTATCQSETHPIEPFVNPFMSDHNLTPIRQVYYPMTAYAPVPWNEYTIPQGAPRAFVNYMTPSKSIDPRMGNNDWSSYRGSYCFSAQQGGMIQNEDTMEEPPYLFHKDYNITNRKSSSAPAGSPALLSPRGYFQWQSHEFPPPCSIISSNAQSTSANCFPLPVSSSCGDNPNSNPENSTKVPNIAFSSAVKSNPPEQCQVLETNPQPIHEINPVQEKIQEKKIRESSTSSKNSNSSNNVSPANSRTGNQGCVKINNQPDVCAENNPPQIVKQRPQISGAAFAEEVVTNDIVITGQPHHMKLNCNSKDVTASPLSTEEKAKSLSTCATIRVAHREDETPSDTAAGRSCGVEKANGKKDKSTNSEISKGCKKGKIRKVKGKKAVPTEKVKELVEAKVIKDVDHQEKFVLDNPNPTSSSNKRKHVSSSNSTPSRVFPSKLRELNPDVRTPRSVRLRALHACRMNLNSTTGDRNSDSDIDSDSTVELSFDDSSLSFEESAEPSGTKNKMKNQDRQEHAVERRRVKKRKQQNAEESVDKEETRDMGCQTSK</sequence>
<reference evidence="2" key="1">
    <citation type="submission" date="2021-06" db="EMBL/GenBank/DDBJ databases">
        <authorList>
            <person name="Hodson N. C."/>
            <person name="Mongue J. A."/>
            <person name="Jaron S. K."/>
        </authorList>
    </citation>
    <scope>NUCLEOTIDE SEQUENCE</scope>
</reference>
<dbReference type="AlphaFoldDB" id="A0A8J2PJW7"/>
<comment type="caution">
    <text evidence="2">The sequence shown here is derived from an EMBL/GenBank/DDBJ whole genome shotgun (WGS) entry which is preliminary data.</text>
</comment>
<dbReference type="EMBL" id="CAJVCH010569883">
    <property type="protein sequence ID" value="CAG7833443.1"/>
    <property type="molecule type" value="Genomic_DNA"/>
</dbReference>
<proteinExistence type="predicted"/>
<feature type="compositionally biased region" description="Low complexity" evidence="1">
    <location>
        <begin position="690"/>
        <end position="701"/>
    </location>
</feature>
<feature type="region of interest" description="Disordered" evidence="1">
    <location>
        <begin position="76"/>
        <end position="119"/>
    </location>
</feature>
<keyword evidence="3" id="KW-1185">Reference proteome</keyword>
<feature type="region of interest" description="Disordered" evidence="1">
    <location>
        <begin position="670"/>
        <end position="754"/>
    </location>
</feature>
<dbReference type="Proteomes" id="UP000708208">
    <property type="component" value="Unassembled WGS sequence"/>
</dbReference>
<feature type="compositionally biased region" description="Polar residues" evidence="1">
    <location>
        <begin position="79"/>
        <end position="88"/>
    </location>
</feature>
<organism evidence="2 3">
    <name type="scientific">Allacma fusca</name>
    <dbReference type="NCBI Taxonomy" id="39272"/>
    <lineage>
        <taxon>Eukaryota</taxon>
        <taxon>Metazoa</taxon>
        <taxon>Ecdysozoa</taxon>
        <taxon>Arthropoda</taxon>
        <taxon>Hexapoda</taxon>
        <taxon>Collembola</taxon>
        <taxon>Symphypleona</taxon>
        <taxon>Sminthuridae</taxon>
        <taxon>Allacma</taxon>
    </lineage>
</organism>
<feature type="compositionally biased region" description="Basic and acidic residues" evidence="1">
    <location>
        <begin position="644"/>
        <end position="653"/>
    </location>
</feature>
<protein>
    <submittedName>
        <fullName evidence="2">Uncharacterized protein</fullName>
    </submittedName>
</protein>
<evidence type="ECO:0000256" key="1">
    <source>
        <dbReference type="SAM" id="MobiDB-lite"/>
    </source>
</evidence>